<evidence type="ECO:0000313" key="1">
    <source>
        <dbReference type="EMBL" id="JAP14295.1"/>
    </source>
</evidence>
<dbReference type="AlphaFoldDB" id="A0A0V0H2N1"/>
<protein>
    <submittedName>
        <fullName evidence="1">Putative ovule protein</fullName>
    </submittedName>
</protein>
<proteinExistence type="predicted"/>
<reference evidence="1" key="1">
    <citation type="submission" date="2015-12" db="EMBL/GenBank/DDBJ databases">
        <title>Gene expression during late stages of embryo sac development: a critical building block for successful pollen-pistil interactions.</title>
        <authorList>
            <person name="Liu Y."/>
            <person name="Joly V."/>
            <person name="Sabar M."/>
            <person name="Matton D.P."/>
        </authorList>
    </citation>
    <scope>NUCLEOTIDE SEQUENCE</scope>
</reference>
<name>A0A0V0H2N1_SOLCH</name>
<feature type="non-terminal residue" evidence="1">
    <location>
        <position position="1"/>
    </location>
</feature>
<organism evidence="1">
    <name type="scientific">Solanum chacoense</name>
    <name type="common">Chaco potato</name>
    <dbReference type="NCBI Taxonomy" id="4108"/>
    <lineage>
        <taxon>Eukaryota</taxon>
        <taxon>Viridiplantae</taxon>
        <taxon>Streptophyta</taxon>
        <taxon>Embryophyta</taxon>
        <taxon>Tracheophyta</taxon>
        <taxon>Spermatophyta</taxon>
        <taxon>Magnoliopsida</taxon>
        <taxon>eudicotyledons</taxon>
        <taxon>Gunneridae</taxon>
        <taxon>Pentapetalae</taxon>
        <taxon>asterids</taxon>
        <taxon>lamiids</taxon>
        <taxon>Solanales</taxon>
        <taxon>Solanaceae</taxon>
        <taxon>Solanoideae</taxon>
        <taxon>Solaneae</taxon>
        <taxon>Solanum</taxon>
    </lineage>
</organism>
<dbReference type="EMBL" id="GEDG01026767">
    <property type="protein sequence ID" value="JAP14295.1"/>
    <property type="molecule type" value="Transcribed_RNA"/>
</dbReference>
<sequence>KFVNLNKAPLSLKELSGFFDLLHLILGANKTIRMSLKDTSFSSMAASMARISTCRPKRIKRKKDL</sequence>
<accession>A0A0V0H2N1</accession>